<evidence type="ECO:0008006" key="3">
    <source>
        <dbReference type="Google" id="ProtNLM"/>
    </source>
</evidence>
<reference evidence="1" key="2">
    <citation type="submission" date="2025-09" db="UniProtKB">
        <authorList>
            <consortium name="Ensembl"/>
        </authorList>
    </citation>
    <scope>IDENTIFICATION</scope>
</reference>
<reference evidence="1" key="1">
    <citation type="submission" date="2025-08" db="UniProtKB">
        <authorList>
            <consortium name="Ensembl"/>
        </authorList>
    </citation>
    <scope>IDENTIFICATION</scope>
</reference>
<dbReference type="PaxDb" id="30732-ENSOMEP00000000319"/>
<sequence>MNGSVQITKHTTPAHTLGPRIALPDKFNGDPEQCVGFLMQCELFLRQQPSLYPTEEAKVSLVCSLLTGAACDWISIPLLILGQVLQSGSDTSELVGLFKVGRTLQGWLDTWALVSKDFEVPDQL</sequence>
<protein>
    <recommendedName>
        <fullName evidence="3">DUF4939 domain-containing protein</fullName>
    </recommendedName>
</protein>
<dbReference type="GeneTree" id="ENSGT00940000178923"/>
<name>A0A3B3B5B8_ORYME</name>
<dbReference type="AlphaFoldDB" id="A0A3B3B5B8"/>
<dbReference type="Ensembl" id="ENSOMET00000016046.1">
    <property type="protein sequence ID" value="ENSOMEP00000000319.1"/>
    <property type="gene ID" value="ENSOMEG00000001213.1"/>
</dbReference>
<proteinExistence type="predicted"/>
<keyword evidence="2" id="KW-1185">Reference proteome</keyword>
<dbReference type="Proteomes" id="UP000261560">
    <property type="component" value="Unplaced"/>
</dbReference>
<accession>A0A3B3B5B8</accession>
<evidence type="ECO:0000313" key="2">
    <source>
        <dbReference type="Proteomes" id="UP000261560"/>
    </source>
</evidence>
<dbReference type="STRING" id="30732.ENSOMEP00000000319"/>
<organism evidence="1 2">
    <name type="scientific">Oryzias melastigma</name>
    <name type="common">Marine medaka</name>
    <dbReference type="NCBI Taxonomy" id="30732"/>
    <lineage>
        <taxon>Eukaryota</taxon>
        <taxon>Metazoa</taxon>
        <taxon>Chordata</taxon>
        <taxon>Craniata</taxon>
        <taxon>Vertebrata</taxon>
        <taxon>Euteleostomi</taxon>
        <taxon>Actinopterygii</taxon>
        <taxon>Neopterygii</taxon>
        <taxon>Teleostei</taxon>
        <taxon>Neoteleostei</taxon>
        <taxon>Acanthomorphata</taxon>
        <taxon>Ovalentaria</taxon>
        <taxon>Atherinomorphae</taxon>
        <taxon>Beloniformes</taxon>
        <taxon>Adrianichthyidae</taxon>
        <taxon>Oryziinae</taxon>
        <taxon>Oryzias</taxon>
    </lineage>
</organism>
<evidence type="ECO:0000313" key="1">
    <source>
        <dbReference type="Ensembl" id="ENSOMEP00000000319.1"/>
    </source>
</evidence>